<evidence type="ECO:0000313" key="2">
    <source>
        <dbReference type="EMBL" id="MBD2500258.1"/>
    </source>
</evidence>
<feature type="transmembrane region" description="Helical" evidence="1">
    <location>
        <begin position="200"/>
        <end position="220"/>
    </location>
</feature>
<evidence type="ECO:0000256" key="1">
    <source>
        <dbReference type="SAM" id="Phobius"/>
    </source>
</evidence>
<protein>
    <submittedName>
        <fullName evidence="2">DUF1345 domain-containing protein</fullName>
    </submittedName>
</protein>
<feature type="transmembrane region" description="Helical" evidence="1">
    <location>
        <begin position="43"/>
        <end position="61"/>
    </location>
</feature>
<reference evidence="2 3" key="1">
    <citation type="journal article" date="2020" name="ISME J.">
        <title>Comparative genomics reveals insights into cyanobacterial evolution and habitat adaptation.</title>
        <authorList>
            <person name="Chen M.Y."/>
            <person name="Teng W.K."/>
            <person name="Zhao L."/>
            <person name="Hu C.X."/>
            <person name="Zhou Y.K."/>
            <person name="Han B.P."/>
            <person name="Song L.R."/>
            <person name="Shu W.S."/>
        </authorList>
    </citation>
    <scope>NUCLEOTIDE SEQUENCE [LARGE SCALE GENOMIC DNA]</scope>
    <source>
        <strain evidence="2 3">FACHB-119</strain>
    </source>
</reference>
<sequence>MNVDSLLITCKNLSPKHRTIVSMWLAAVVFLLTPSSILEIRVLSAWSAGILCFVVLAWLMIFNASPEKTRYLSQRIEADHLAVFLLVVCLAFSSLFAIAFVLAKHKDSFTLSVGLSILGIFSSWVLMQTMFALNYASFYYRSDDLSHEGEPMGGLEFSNVELPCYLDFLYFTFTLGMTSQTSDTQLTSSAMRRLALGHTLMSFFFYSVVIALTVSIISGLL</sequence>
<dbReference type="Proteomes" id="UP000661112">
    <property type="component" value="Unassembled WGS sequence"/>
</dbReference>
<gene>
    <name evidence="2" type="ORF">H6G83_06425</name>
</gene>
<organism evidence="2 3">
    <name type="scientific">Anabaena azotica FACHB-119</name>
    <dbReference type="NCBI Taxonomy" id="947527"/>
    <lineage>
        <taxon>Bacteria</taxon>
        <taxon>Bacillati</taxon>
        <taxon>Cyanobacteriota</taxon>
        <taxon>Cyanophyceae</taxon>
        <taxon>Nostocales</taxon>
        <taxon>Nostocaceae</taxon>
        <taxon>Anabaena</taxon>
        <taxon>Anabaena azotica</taxon>
    </lineage>
</organism>
<keyword evidence="1" id="KW-1133">Transmembrane helix</keyword>
<dbReference type="Pfam" id="PF07077">
    <property type="entry name" value="DUF1345"/>
    <property type="match status" value="1"/>
</dbReference>
<dbReference type="InterPro" id="IPR009781">
    <property type="entry name" value="DUF1345"/>
</dbReference>
<feature type="transmembrane region" description="Helical" evidence="1">
    <location>
        <begin position="81"/>
        <end position="103"/>
    </location>
</feature>
<feature type="transmembrane region" description="Helical" evidence="1">
    <location>
        <begin position="109"/>
        <end position="133"/>
    </location>
</feature>
<evidence type="ECO:0000313" key="3">
    <source>
        <dbReference type="Proteomes" id="UP000661112"/>
    </source>
</evidence>
<dbReference type="RefSeq" id="WP_190468704.1">
    <property type="nucleotide sequence ID" value="NZ_JACJSG010000007.1"/>
</dbReference>
<keyword evidence="1" id="KW-0812">Transmembrane</keyword>
<keyword evidence="1" id="KW-0472">Membrane</keyword>
<feature type="transmembrane region" description="Helical" evidence="1">
    <location>
        <begin position="20"/>
        <end position="37"/>
    </location>
</feature>
<proteinExistence type="predicted"/>
<keyword evidence="3" id="KW-1185">Reference proteome</keyword>
<comment type="caution">
    <text evidence="2">The sequence shown here is derived from an EMBL/GenBank/DDBJ whole genome shotgun (WGS) entry which is preliminary data.</text>
</comment>
<name>A0ABR8D3C5_9NOST</name>
<accession>A0ABR8D3C5</accession>
<dbReference type="EMBL" id="JACJSG010000007">
    <property type="protein sequence ID" value="MBD2500258.1"/>
    <property type="molecule type" value="Genomic_DNA"/>
</dbReference>